<feature type="transmembrane region" description="Helical" evidence="1">
    <location>
        <begin position="141"/>
        <end position="165"/>
    </location>
</feature>
<keyword evidence="1" id="KW-0472">Membrane</keyword>
<organism evidence="2">
    <name type="scientific">Chrysotila carterae</name>
    <name type="common">Marine alga</name>
    <name type="synonym">Syracosphaera carterae</name>
    <dbReference type="NCBI Taxonomy" id="13221"/>
    <lineage>
        <taxon>Eukaryota</taxon>
        <taxon>Haptista</taxon>
        <taxon>Haptophyta</taxon>
        <taxon>Prymnesiophyceae</taxon>
        <taxon>Isochrysidales</taxon>
        <taxon>Isochrysidaceae</taxon>
        <taxon>Chrysotila</taxon>
    </lineage>
</organism>
<reference evidence="2" key="1">
    <citation type="submission" date="2021-01" db="EMBL/GenBank/DDBJ databases">
        <authorList>
            <person name="Corre E."/>
            <person name="Pelletier E."/>
            <person name="Niang G."/>
            <person name="Scheremetjew M."/>
            <person name="Finn R."/>
            <person name="Kale V."/>
            <person name="Holt S."/>
            <person name="Cochrane G."/>
            <person name="Meng A."/>
            <person name="Brown T."/>
            <person name="Cohen L."/>
        </authorList>
    </citation>
    <scope>NUCLEOTIDE SEQUENCE</scope>
    <source>
        <strain evidence="2">CCMP645</strain>
    </source>
</reference>
<evidence type="ECO:0000313" key="2">
    <source>
        <dbReference type="EMBL" id="CAE0752851.1"/>
    </source>
</evidence>
<feature type="transmembrane region" description="Helical" evidence="1">
    <location>
        <begin position="185"/>
        <end position="207"/>
    </location>
</feature>
<accession>A0A7S4B3M6</accession>
<keyword evidence="1" id="KW-0812">Transmembrane</keyword>
<evidence type="ECO:0000256" key="1">
    <source>
        <dbReference type="SAM" id="Phobius"/>
    </source>
</evidence>
<protein>
    <submittedName>
        <fullName evidence="2">Uncharacterized protein</fullName>
    </submittedName>
</protein>
<dbReference type="EMBL" id="HBIZ01009284">
    <property type="protein sequence ID" value="CAE0752851.1"/>
    <property type="molecule type" value="Transcribed_RNA"/>
</dbReference>
<gene>
    <name evidence="2" type="ORF">PCAR00345_LOCUS5438</name>
</gene>
<dbReference type="AlphaFoldDB" id="A0A7S4B3M6"/>
<sequence>MELLGWDEAVAFLVLVASQVAVVYFVMRCCATRKQRQMSKSELSAKNSEQTATSMLTNVGRDLYACEHELSGSDAPALQRLRVTYVVLVDTSGFGSEDHVLLSRHFYVLQICAFDVSSFVLSDRFHEVSQFIKSAHMSNGAAVISGGGGSFSIAATLVLANSMIADKMCLRDAFTQARPSVRNSYSSSHCCAVACTAVLSHFLSYGLQQQMELLS</sequence>
<dbReference type="InterPro" id="IPR029021">
    <property type="entry name" value="Prot-tyrosine_phosphatase-like"/>
</dbReference>
<feature type="transmembrane region" description="Helical" evidence="1">
    <location>
        <begin position="12"/>
        <end position="31"/>
    </location>
</feature>
<dbReference type="Gene3D" id="3.90.190.10">
    <property type="entry name" value="Protein tyrosine phosphatase superfamily"/>
    <property type="match status" value="1"/>
</dbReference>
<name>A0A7S4B3M6_CHRCT</name>
<keyword evidence="1" id="KW-1133">Transmembrane helix</keyword>
<proteinExistence type="predicted"/>